<evidence type="ECO:0000256" key="10">
    <source>
        <dbReference type="ARBA" id="ARBA00022927"/>
    </source>
</evidence>
<dbReference type="OrthoDB" id="9805682at2"/>
<evidence type="ECO:0000256" key="8">
    <source>
        <dbReference type="ARBA" id="ARBA00022723"/>
    </source>
</evidence>
<keyword evidence="11 15" id="KW-1133">Transmembrane helix</keyword>
<name>A0A090I8U2_9GAMM</name>
<dbReference type="InterPro" id="IPR003004">
    <property type="entry name" value="GspF/PilC"/>
</dbReference>
<evidence type="ECO:0000256" key="14">
    <source>
        <dbReference type="RuleBase" id="RU003923"/>
    </source>
</evidence>
<dbReference type="Proteomes" id="UP000183794">
    <property type="component" value="Unassembled WGS sequence"/>
</dbReference>
<evidence type="ECO:0000256" key="15">
    <source>
        <dbReference type="SAM" id="Phobius"/>
    </source>
</evidence>
<dbReference type="InterPro" id="IPR042094">
    <property type="entry name" value="T2SS_GspF_sf"/>
</dbReference>
<dbReference type="GO" id="GO:0005886">
    <property type="term" value="C:plasma membrane"/>
    <property type="evidence" value="ECO:0007669"/>
    <property type="project" value="UniProtKB-SubCell"/>
</dbReference>
<reference evidence="18 20" key="2">
    <citation type="submission" date="2016-11" db="EMBL/GenBank/DDBJ databases">
        <authorList>
            <person name="Jaros S."/>
            <person name="Januszkiewicz K."/>
            <person name="Wedrychowicz H."/>
        </authorList>
    </citation>
    <scope>NUCLEOTIDE SEQUENCE [LARGE SCALE GENOMIC DNA]</scope>
    <source>
        <strain evidence="18">NVI 5450</strain>
    </source>
</reference>
<evidence type="ECO:0000313" key="19">
    <source>
        <dbReference type="Proteomes" id="UP000182660"/>
    </source>
</evidence>
<comment type="subcellular location">
    <subcellularLocation>
        <location evidence="2 14">Cell inner membrane</location>
        <topology evidence="2 14">Multi-pass membrane protein</topology>
    </subcellularLocation>
</comment>
<evidence type="ECO:0000313" key="18">
    <source>
        <dbReference type="EMBL" id="SGZ06535.1"/>
    </source>
</evidence>
<dbReference type="InterPro" id="IPR018076">
    <property type="entry name" value="T2SS_GspF_dom"/>
</dbReference>
<evidence type="ECO:0000256" key="6">
    <source>
        <dbReference type="ARBA" id="ARBA00022519"/>
    </source>
</evidence>
<dbReference type="GO" id="GO:0015628">
    <property type="term" value="P:protein secretion by the type II secretion system"/>
    <property type="evidence" value="ECO:0007669"/>
    <property type="project" value="InterPro"/>
</dbReference>
<feature type="domain" description="Type II secretion system protein GspF" evidence="16">
    <location>
        <begin position="72"/>
        <end position="194"/>
    </location>
</feature>
<keyword evidence="7 14" id="KW-0812">Transmembrane</keyword>
<accession>A0A090I8U2</accession>
<dbReference type="PANTHER" id="PTHR30012:SF0">
    <property type="entry name" value="TYPE II SECRETION SYSTEM PROTEIN F-RELATED"/>
    <property type="match status" value="1"/>
</dbReference>
<keyword evidence="5" id="KW-1003">Cell membrane</keyword>
<feature type="domain" description="Type II secretion system protein GspF" evidence="16">
    <location>
        <begin position="274"/>
        <end position="396"/>
    </location>
</feature>
<dbReference type="PRINTS" id="PR00812">
    <property type="entry name" value="BCTERIALGSPF"/>
</dbReference>
<comment type="function">
    <text evidence="1">Component of the type II secretion system inner membrane complex required for the energy-dependent secretion of extracellular factors such as proteases and toxins from the periplasm.</text>
</comment>
<evidence type="ECO:0000256" key="9">
    <source>
        <dbReference type="ARBA" id="ARBA00022837"/>
    </source>
</evidence>
<evidence type="ECO:0000313" key="20">
    <source>
        <dbReference type="Proteomes" id="UP000183794"/>
    </source>
</evidence>
<evidence type="ECO:0000256" key="13">
    <source>
        <dbReference type="ARBA" id="ARBA00030750"/>
    </source>
</evidence>
<evidence type="ECO:0000259" key="16">
    <source>
        <dbReference type="Pfam" id="PF00482"/>
    </source>
</evidence>
<dbReference type="HOGENOM" id="CLU_035032_0_1_6"/>
<dbReference type="GO" id="GO:0015627">
    <property type="term" value="C:type II protein secretion system complex"/>
    <property type="evidence" value="ECO:0007669"/>
    <property type="project" value="InterPro"/>
</dbReference>
<dbReference type="NCBIfam" id="TIGR02120">
    <property type="entry name" value="GspF"/>
    <property type="match status" value="1"/>
</dbReference>
<keyword evidence="9" id="KW-0106">Calcium</keyword>
<evidence type="ECO:0000256" key="11">
    <source>
        <dbReference type="ARBA" id="ARBA00022989"/>
    </source>
</evidence>
<keyword evidence="8" id="KW-0479">Metal-binding</keyword>
<feature type="transmembrane region" description="Helical" evidence="15">
    <location>
        <begin position="224"/>
        <end position="243"/>
    </location>
</feature>
<feature type="transmembrane region" description="Helical" evidence="15">
    <location>
        <begin position="170"/>
        <end position="193"/>
    </location>
</feature>
<reference evidence="17 19" key="1">
    <citation type="submission" date="2016-11" db="EMBL/GenBank/DDBJ databases">
        <authorList>
            <person name="Klemetsen T."/>
        </authorList>
    </citation>
    <scope>NUCLEOTIDE SEQUENCE [LARGE SCALE GENOMIC DNA]</scope>
    <source>
        <strain evidence="17">MT 2528</strain>
    </source>
</reference>
<dbReference type="Pfam" id="PF00482">
    <property type="entry name" value="T2SSF"/>
    <property type="match status" value="2"/>
</dbReference>
<keyword evidence="12 15" id="KW-0472">Membrane</keyword>
<sequence>MPAFSYLAIDQKGKKKKGVVEADGPKQARTLLREKGLTPLEVEMSAAAENKKASAGFTFKRGISTADMALLTRQLSTLIAASLPLEESLKAVAEQSELPRIQNMILAVRSRVVEGHTLAESFAEFPHAFDDLYCSMVASGEKSGHLDKVLNRLADYTEQRQKMTSQLTQAMIYPVMLTLVAIGVVSLLLTSVVPKVVGQFEHMGQELPQITQILIGLSDFVSNYGLYLVAGIVLTIIVIKRLLLKSANRLIFDERLLKVPVIGKVSRGINTARFARTLSILNASAVPLLESMSIAGQVLTNMHARKLVEAATMRVREGTSLRAALTETKLFPPMMLHMIASGEQSGELGPMLERAADNQDSQFEAQVTMALGIFQPLLVVSMSFVVLFIVMAILQPILSLNQMVAG</sequence>
<dbReference type="KEGG" id="mvs:MVIS_0266"/>
<organism evidence="18 20">
    <name type="scientific">Moritella viscosa</name>
    <dbReference type="NCBI Taxonomy" id="80854"/>
    <lineage>
        <taxon>Bacteria</taxon>
        <taxon>Pseudomonadati</taxon>
        <taxon>Pseudomonadota</taxon>
        <taxon>Gammaproteobacteria</taxon>
        <taxon>Alteromonadales</taxon>
        <taxon>Moritellaceae</taxon>
        <taxon>Moritella</taxon>
    </lineage>
</organism>
<dbReference type="InterPro" id="IPR001992">
    <property type="entry name" value="T2SS_GspF/T4SS_PilC_CS"/>
</dbReference>
<dbReference type="GeneID" id="61296714"/>
<dbReference type="RefSeq" id="WP_045108746.1">
    <property type="nucleotide sequence ID" value="NZ_CAWQZC010000035.1"/>
</dbReference>
<keyword evidence="6" id="KW-0997">Cell inner membrane</keyword>
<dbReference type="PANTHER" id="PTHR30012">
    <property type="entry name" value="GENERAL SECRETION PATHWAY PROTEIN"/>
    <property type="match status" value="1"/>
</dbReference>
<keyword evidence="19" id="KW-1185">Reference proteome</keyword>
<gene>
    <name evidence="17" type="ORF">MT2528_2878</name>
    <name evidence="18" type="ORF">NVI5450_3072</name>
</gene>
<dbReference type="Gene3D" id="1.20.81.30">
    <property type="entry name" value="Type II secretion system (T2SS), domain F"/>
    <property type="match status" value="2"/>
</dbReference>
<dbReference type="FunFam" id="1.20.81.30:FF:000001">
    <property type="entry name" value="Type II secretion system protein F"/>
    <property type="match status" value="2"/>
</dbReference>
<dbReference type="AlphaFoldDB" id="A0A090I8U2"/>
<proteinExistence type="inferred from homology"/>
<evidence type="ECO:0000256" key="4">
    <source>
        <dbReference type="ARBA" id="ARBA00022448"/>
    </source>
</evidence>
<evidence type="ECO:0000256" key="7">
    <source>
        <dbReference type="ARBA" id="ARBA00022692"/>
    </source>
</evidence>
<dbReference type="Proteomes" id="UP000182660">
    <property type="component" value="Unassembled WGS sequence"/>
</dbReference>
<keyword evidence="4 14" id="KW-0813">Transport</keyword>
<evidence type="ECO:0000256" key="5">
    <source>
        <dbReference type="ARBA" id="ARBA00022475"/>
    </source>
</evidence>
<dbReference type="STRING" id="80854.MVIS_0266"/>
<evidence type="ECO:0000256" key="3">
    <source>
        <dbReference type="ARBA" id="ARBA00005745"/>
    </source>
</evidence>
<dbReference type="InterPro" id="IPR011850">
    <property type="entry name" value="T2SS_GspF"/>
</dbReference>
<dbReference type="EMBL" id="FPLD01000081">
    <property type="protein sequence ID" value="SGZ06535.1"/>
    <property type="molecule type" value="Genomic_DNA"/>
</dbReference>
<dbReference type="GO" id="GO:0046872">
    <property type="term" value="F:metal ion binding"/>
    <property type="evidence" value="ECO:0007669"/>
    <property type="project" value="UniProtKB-KW"/>
</dbReference>
<dbReference type="PROSITE" id="PS00874">
    <property type="entry name" value="T2SP_F"/>
    <property type="match status" value="1"/>
</dbReference>
<comment type="similarity">
    <text evidence="3 14">Belongs to the GSP F family.</text>
</comment>
<dbReference type="PATRIC" id="fig|80854.5.peg.277"/>
<protein>
    <recommendedName>
        <fullName evidence="13">General secretion pathway protein F</fullName>
    </recommendedName>
</protein>
<keyword evidence="10" id="KW-0653">Protein transport</keyword>
<evidence type="ECO:0000256" key="12">
    <source>
        <dbReference type="ARBA" id="ARBA00023136"/>
    </source>
</evidence>
<evidence type="ECO:0000313" key="17">
    <source>
        <dbReference type="EMBL" id="SGY94917.1"/>
    </source>
</evidence>
<evidence type="ECO:0000256" key="1">
    <source>
        <dbReference type="ARBA" id="ARBA00002684"/>
    </source>
</evidence>
<evidence type="ECO:0000256" key="2">
    <source>
        <dbReference type="ARBA" id="ARBA00004429"/>
    </source>
</evidence>
<feature type="transmembrane region" description="Helical" evidence="15">
    <location>
        <begin position="377"/>
        <end position="398"/>
    </location>
</feature>
<dbReference type="EMBL" id="FPLJ01000063">
    <property type="protein sequence ID" value="SGY94917.1"/>
    <property type="molecule type" value="Genomic_DNA"/>
</dbReference>